<dbReference type="PANTHER" id="PTHR23287:SF18">
    <property type="entry name" value="BLOC-2 COMPLEX MEMBER HPS5"/>
    <property type="match status" value="1"/>
</dbReference>
<comment type="subunit">
    <text evidence="6">Component of the biogenesis of lysosome-related organelles complex-2 (or BLOC2) composed of HPS3, HPS5 and HPS6.</text>
</comment>
<dbReference type="Gene3D" id="2.130.10.10">
    <property type="entry name" value="YVTN repeat-like/Quinoprotein amine dehydrogenase"/>
    <property type="match status" value="1"/>
</dbReference>
<comment type="subcellular location">
    <subcellularLocation>
        <location evidence="1 6">Cytoplasm</location>
        <location evidence="1 6">Cytosol</location>
    </subcellularLocation>
</comment>
<dbReference type="PIRSF" id="PIRSF037475">
    <property type="entry name" value="BLOC-2_complex_Hps5"/>
    <property type="match status" value="1"/>
</dbReference>
<feature type="domain" description="HPS5 TPR" evidence="8">
    <location>
        <begin position="645"/>
        <end position="988"/>
    </location>
</feature>
<gene>
    <name evidence="9" type="primary">HPS5</name>
</gene>
<dbReference type="GO" id="GO:0031084">
    <property type="term" value="C:BLOC-2 complex"/>
    <property type="evidence" value="ECO:0007669"/>
    <property type="project" value="UniProtKB-UniRule"/>
</dbReference>
<keyword evidence="10" id="KW-1185">Reference proteome</keyword>
<evidence type="ECO:0000256" key="5">
    <source>
        <dbReference type="ARBA" id="ARBA00057536"/>
    </source>
</evidence>
<comment type="similarity">
    <text evidence="2 6">Belongs to the HPS5 family.</text>
</comment>
<feature type="domain" description="HPS5-like beta-propeller" evidence="7">
    <location>
        <begin position="15"/>
        <end position="343"/>
    </location>
</feature>
<dbReference type="GO" id="GO:0005829">
    <property type="term" value="C:cytosol"/>
    <property type="evidence" value="ECO:0007669"/>
    <property type="project" value="UniProtKB-SubCell"/>
</dbReference>
<keyword evidence="4" id="KW-0597">Phosphoprotein</keyword>
<dbReference type="InterPro" id="IPR056445">
    <property type="entry name" value="TPR_HPS5"/>
</dbReference>
<evidence type="ECO:0000256" key="6">
    <source>
        <dbReference type="PIRNR" id="PIRNR037475"/>
    </source>
</evidence>
<name>A0AAY5KGV8_ESOLU</name>
<dbReference type="SUPFAM" id="SSF50978">
    <property type="entry name" value="WD40 repeat-like"/>
    <property type="match status" value="1"/>
</dbReference>
<evidence type="ECO:0000313" key="9">
    <source>
        <dbReference type="Ensembl" id="ENSELUP00000087981.1"/>
    </source>
</evidence>
<dbReference type="GO" id="GO:0048066">
    <property type="term" value="P:developmental pigmentation"/>
    <property type="evidence" value="ECO:0007669"/>
    <property type="project" value="TreeGrafter"/>
</dbReference>
<keyword evidence="3 6" id="KW-0963">Cytoplasm</keyword>
<reference evidence="9" key="3">
    <citation type="submission" date="2025-09" db="UniProtKB">
        <authorList>
            <consortium name="Ensembl"/>
        </authorList>
    </citation>
    <scope>IDENTIFICATION</scope>
</reference>
<dbReference type="Ensembl" id="ENSELUT00000097015.1">
    <property type="protein sequence ID" value="ENSELUP00000087981.1"/>
    <property type="gene ID" value="ENSELUG00000022628.3"/>
</dbReference>
<comment type="function">
    <text evidence="5">May regulate the synthesis and function of lysosomes and of highly specialized organelles, such as melanosomes and platelet dense granules. Regulates intracellular vesicular trafficking in fibroblasts. May be involved in the regulation of general functions of integrins.</text>
</comment>
<organism evidence="9 10">
    <name type="scientific">Esox lucius</name>
    <name type="common">Northern pike</name>
    <dbReference type="NCBI Taxonomy" id="8010"/>
    <lineage>
        <taxon>Eukaryota</taxon>
        <taxon>Metazoa</taxon>
        <taxon>Chordata</taxon>
        <taxon>Craniata</taxon>
        <taxon>Vertebrata</taxon>
        <taxon>Euteleostomi</taxon>
        <taxon>Actinopterygii</taxon>
        <taxon>Neopterygii</taxon>
        <taxon>Teleostei</taxon>
        <taxon>Protacanthopterygii</taxon>
        <taxon>Esociformes</taxon>
        <taxon>Esocidae</taxon>
        <taxon>Esox</taxon>
    </lineage>
</organism>
<dbReference type="Proteomes" id="UP000265140">
    <property type="component" value="Chromosome 19"/>
</dbReference>
<accession>A0AAY5KGV8</accession>
<dbReference type="PANTHER" id="PTHR23287">
    <property type="entry name" value="RUBY-EYE2-LIKE PROTEIN"/>
    <property type="match status" value="1"/>
</dbReference>
<reference evidence="9" key="2">
    <citation type="submission" date="2025-08" db="UniProtKB">
        <authorList>
            <consortium name="Ensembl"/>
        </authorList>
    </citation>
    <scope>IDENTIFICATION</scope>
</reference>
<dbReference type="InterPro" id="IPR015943">
    <property type="entry name" value="WD40/YVTN_repeat-like_dom_sf"/>
</dbReference>
<dbReference type="Pfam" id="PF23756">
    <property type="entry name" value="Beta-prop_HPS5"/>
    <property type="match status" value="1"/>
</dbReference>
<dbReference type="FunFam" id="2.130.10.10:FF:000358">
    <property type="entry name" value="Hermansky-Pudlak syndrome 5 protein homolog"/>
    <property type="match status" value="1"/>
</dbReference>
<sequence>MPMLPVLPEIQSHVLAEFDCLDPLLSALRLDSGRLKCTCLTASRKWLALGTSAGGLHLIQREGWKQRLILTHKEGSITQVACCPHDEDFIAVATSQGLVVVWELQLERRGRPERVSVSWEHRGQVITSLCWDTAALRVFAGDAGGKVSYLRAGSSKLGKGSGFVIFPVQTITTVDSRVVQLGYLDGRLLVSSLSRCYLCDTEREKFWRVGNKERDGEYGACFFPLSRGQTAGQPPLLYCARPGSRLWEANFTGEVLSTHQFKQLLAIPPIPLVSYRSEPQYNTAQKSSQSIAFPRLDQKLLTWTDSAIYVFTPQSGQVLLWTEVKDVSEIAVYRNELFCLHGDGRLSHLSLLSVERCVERLLRREAWPLAAAVCVMFQQAIAPARARKSIPIDRLDHLKSQLSVFDDVDLIGQLEEVITKLEPLDSASSSRRSSISSHESFNVLDCGIYRVISRRGSQSDEETSSLVSQSMVEEERLKEFSFVQEEEQHQQGAEHGQIWVLLWPNVISTEEDHGFLVSSFVKKTTEKINTLQMNSDLWPRPPDPKEGTHGNVEVIAVPASFPEDVDNDAQIQDPLVLFDPVCLKGTLQEWVLLLERVLGPEEQRSACDGKSVVGQEGDTDVPPEITAICPEELTEEVQEEEDPLRVCSPKPLLSDLQADLTQLATLHLELGCFEDPAVRNERGEVGVVGFLRRWFFLLDQERVRSMCLLSYREQPEVHSSFMEAMLEVTQTSKMTEVIQKGDLLKSLRCLRELQPWSSPVLLSHLHRLYEKHGEVAVRSFAQFYPTILPSDIDAMANQSHFLAYLDNLVQSRPEEQRLSFLGSLLQPETLRQDWLVLALTHDAPQQSDTLTADGQPRWHSHFFSWGYGRLLSLLIRLPAHLAAKQTMAETCRSHGFWTGYIYLCNELQRRTEALSTICRLDDMCLLEEPHGNACHTGSVNGQMLKKNNSPSSSQTSMTPENLLLRLARSVGPDRALVALHEVGLQSEVELGPHSTLVCELLRMAEKRQRALIQTMLERCDRFLWSQHA</sequence>
<protein>
    <recommendedName>
        <fullName evidence="6">Hermansky-Pudlak syndrome 5 protein homolog</fullName>
    </recommendedName>
</protein>
<dbReference type="InterPro" id="IPR056499">
    <property type="entry name" value="Beta-prop_HPS5-like"/>
</dbReference>
<evidence type="ECO:0000313" key="10">
    <source>
        <dbReference type="Proteomes" id="UP000265140"/>
    </source>
</evidence>
<reference evidence="9 10" key="1">
    <citation type="submission" date="2020-02" db="EMBL/GenBank/DDBJ databases">
        <title>Esox lucius (northern pike) genome, fEsoLuc1, primary haplotype.</title>
        <authorList>
            <person name="Myers G."/>
            <person name="Karagic N."/>
            <person name="Meyer A."/>
            <person name="Pippel M."/>
            <person name="Reichard M."/>
            <person name="Winkler S."/>
            <person name="Tracey A."/>
            <person name="Sims Y."/>
            <person name="Howe K."/>
            <person name="Rhie A."/>
            <person name="Formenti G."/>
            <person name="Durbin R."/>
            <person name="Fedrigo O."/>
            <person name="Jarvis E.D."/>
        </authorList>
    </citation>
    <scope>NUCLEOTIDE SEQUENCE [LARGE SCALE GENOMIC DNA]</scope>
</reference>
<dbReference type="InterPro" id="IPR036322">
    <property type="entry name" value="WD40_repeat_dom_sf"/>
</dbReference>
<evidence type="ECO:0000256" key="3">
    <source>
        <dbReference type="ARBA" id="ARBA00022490"/>
    </source>
</evidence>
<dbReference type="Pfam" id="PF23758">
    <property type="entry name" value="TPR_HPS5"/>
    <property type="match status" value="1"/>
</dbReference>
<dbReference type="AlphaFoldDB" id="A0AAY5KGV8"/>
<evidence type="ECO:0000259" key="8">
    <source>
        <dbReference type="Pfam" id="PF23758"/>
    </source>
</evidence>
<evidence type="ECO:0000256" key="2">
    <source>
        <dbReference type="ARBA" id="ARBA00010697"/>
    </source>
</evidence>
<evidence type="ECO:0000259" key="7">
    <source>
        <dbReference type="Pfam" id="PF23756"/>
    </source>
</evidence>
<evidence type="ECO:0000256" key="4">
    <source>
        <dbReference type="ARBA" id="ARBA00022553"/>
    </source>
</evidence>
<dbReference type="GeneTree" id="ENSGT00940000155818"/>
<dbReference type="InterPro" id="IPR035431">
    <property type="entry name" value="HPS5"/>
</dbReference>
<proteinExistence type="inferred from homology"/>
<evidence type="ECO:0000256" key="1">
    <source>
        <dbReference type="ARBA" id="ARBA00004514"/>
    </source>
</evidence>